<keyword evidence="2" id="KW-1185">Reference proteome</keyword>
<comment type="caution">
    <text evidence="1">The sequence shown here is derived from an EMBL/GenBank/DDBJ whole genome shotgun (WGS) entry which is preliminary data.</text>
</comment>
<organism evidence="1 2">
    <name type="scientific">Ameiurus melas</name>
    <name type="common">Black bullhead</name>
    <name type="synonym">Silurus melas</name>
    <dbReference type="NCBI Taxonomy" id="219545"/>
    <lineage>
        <taxon>Eukaryota</taxon>
        <taxon>Metazoa</taxon>
        <taxon>Chordata</taxon>
        <taxon>Craniata</taxon>
        <taxon>Vertebrata</taxon>
        <taxon>Euteleostomi</taxon>
        <taxon>Actinopterygii</taxon>
        <taxon>Neopterygii</taxon>
        <taxon>Teleostei</taxon>
        <taxon>Ostariophysi</taxon>
        <taxon>Siluriformes</taxon>
        <taxon>Ictaluridae</taxon>
        <taxon>Ameiurus</taxon>
    </lineage>
</organism>
<sequence>MCTYIVLLSKALYTVSHSPIHTHTHTHSTVSPLCYELRYLGVSHYLGAPVDSCISRFQIAQHQGTVPLTQLFLRNVHTPLISLTLIGRLTVSLKHNLRSDVPPNMWCSSVFTLQVTRQDSCRPHMSRYSELRYCREGV</sequence>
<reference evidence="1 2" key="1">
    <citation type="submission" date="2020-02" db="EMBL/GenBank/DDBJ databases">
        <title>A chromosome-scale genome assembly of the black bullhead catfish (Ameiurus melas).</title>
        <authorList>
            <person name="Wen M."/>
            <person name="Zham M."/>
            <person name="Cabau C."/>
            <person name="Klopp C."/>
            <person name="Donnadieu C."/>
            <person name="Roques C."/>
            <person name="Bouchez O."/>
            <person name="Lampietro C."/>
            <person name="Jouanno E."/>
            <person name="Herpin A."/>
            <person name="Louis A."/>
            <person name="Berthelot C."/>
            <person name="Parey E."/>
            <person name="Roest-Crollius H."/>
            <person name="Braasch I."/>
            <person name="Postlethwait J."/>
            <person name="Robinson-Rechavi M."/>
            <person name="Echchiki A."/>
            <person name="Begum T."/>
            <person name="Montfort J."/>
            <person name="Schartl M."/>
            <person name="Bobe J."/>
            <person name="Guiguen Y."/>
        </authorList>
    </citation>
    <scope>NUCLEOTIDE SEQUENCE [LARGE SCALE GENOMIC DNA]</scope>
    <source>
        <strain evidence="1">M_S1</strain>
        <tissue evidence="1">Blood</tissue>
    </source>
</reference>
<accession>A0A7J6AJN7</accession>
<gene>
    <name evidence="1" type="ORF">AMELA_G00164410</name>
</gene>
<dbReference type="AlphaFoldDB" id="A0A7J6AJN7"/>
<dbReference type="EMBL" id="JAAGNN010000013">
    <property type="protein sequence ID" value="KAF4081718.1"/>
    <property type="molecule type" value="Genomic_DNA"/>
</dbReference>
<dbReference type="Proteomes" id="UP000593565">
    <property type="component" value="Unassembled WGS sequence"/>
</dbReference>
<evidence type="ECO:0000313" key="1">
    <source>
        <dbReference type="EMBL" id="KAF4081718.1"/>
    </source>
</evidence>
<proteinExistence type="predicted"/>
<protein>
    <submittedName>
        <fullName evidence="1">Uncharacterized protein</fullName>
    </submittedName>
</protein>
<name>A0A7J6AJN7_AMEME</name>
<evidence type="ECO:0000313" key="2">
    <source>
        <dbReference type="Proteomes" id="UP000593565"/>
    </source>
</evidence>